<evidence type="ECO:0000256" key="2">
    <source>
        <dbReference type="ARBA" id="ARBA00008163"/>
    </source>
</evidence>
<evidence type="ECO:0000313" key="8">
    <source>
        <dbReference type="EMBL" id="RFT14902.1"/>
    </source>
</evidence>
<evidence type="ECO:0000256" key="6">
    <source>
        <dbReference type="ARBA" id="ARBA00023136"/>
    </source>
</evidence>
<dbReference type="Proteomes" id="UP000257323">
    <property type="component" value="Unassembled WGS sequence"/>
</dbReference>
<comment type="similarity">
    <text evidence="2">Belongs to the OmpP1/FadL family.</text>
</comment>
<keyword evidence="3" id="KW-1134">Transmembrane beta strand</keyword>
<reference evidence="8 9" key="1">
    <citation type="submission" date="2018-08" db="EMBL/GenBank/DDBJ databases">
        <title>Genome analysis of the thermophilic bacterium of the candidate phylum Aminicenantes from deep subsurface aquifer revealed its physiology and ecological role.</title>
        <authorList>
            <person name="Kadnikov V.V."/>
            <person name="Mardanov A.V."/>
            <person name="Beletsky A.V."/>
            <person name="Karnachuk O.V."/>
            <person name="Ravin N.V."/>
        </authorList>
    </citation>
    <scope>NUCLEOTIDE SEQUENCE [LARGE SCALE GENOMIC DNA]</scope>
    <source>
        <strain evidence="8">BY38</strain>
    </source>
</reference>
<dbReference type="GO" id="GO:0015483">
    <property type="term" value="F:long-chain fatty acid transporting porin activity"/>
    <property type="evidence" value="ECO:0007669"/>
    <property type="project" value="TreeGrafter"/>
</dbReference>
<dbReference type="Gene3D" id="2.40.160.60">
    <property type="entry name" value="Outer membrane protein transport protein (OMPP1/FadL/TodX)"/>
    <property type="match status" value="1"/>
</dbReference>
<evidence type="ECO:0000313" key="9">
    <source>
        <dbReference type="Proteomes" id="UP000257323"/>
    </source>
</evidence>
<dbReference type="PANTHER" id="PTHR35093">
    <property type="entry name" value="OUTER MEMBRANE PROTEIN NMB0088-RELATED"/>
    <property type="match status" value="1"/>
</dbReference>
<dbReference type="AlphaFoldDB" id="A0A3E2BJR9"/>
<evidence type="ECO:0000256" key="4">
    <source>
        <dbReference type="ARBA" id="ARBA00022692"/>
    </source>
</evidence>
<dbReference type="SUPFAM" id="SSF56935">
    <property type="entry name" value="Porins"/>
    <property type="match status" value="1"/>
</dbReference>
<sequence length="433" mass="47688">MKKRIYGIMAAGLLALVLLTGSGLANGLNLNGLGTRAVSMGGAFIGLADDFSLVYWNPAGAGFLKQPLIGAYLTDLIPTNKYQVTLPPDISINAKSKLSHYLGFMMAYYRPVSDNLTVGVGVYTPSGLGANWRGEEFQDMTAGVAYDWTSKIGMFTISPVVAWKISDRLSIGANLNINYGMFSLKRWAGEADMGEGPMDLGQYEESLHGWGFGLTLGILARPADWISAGLTVKTCSTIKFKGTAEMIYLGYAGYPESSDLKRNIRWPWFVGGGVALKPVENLVVTTDLQWTGWSALKSMDTSYLDPFWNQMMALAGNDSILLDWKNRMQIRFGLEYRLTPEFSLRAGYYSDPSPAPDYTMNILLPSFDFQSFNAGIGYEWKGLSLNWGVEFLSGKKRDVTFEELLTAGTLGQAMPGIYRMHLIVPSVSVSYRF</sequence>
<dbReference type="InterPro" id="IPR005017">
    <property type="entry name" value="OMPP1/FadL/TodX"/>
</dbReference>
<keyword evidence="5" id="KW-0732">Signal</keyword>
<evidence type="ECO:0000256" key="1">
    <source>
        <dbReference type="ARBA" id="ARBA00004571"/>
    </source>
</evidence>
<dbReference type="GO" id="GO:0009279">
    <property type="term" value="C:cell outer membrane"/>
    <property type="evidence" value="ECO:0007669"/>
    <property type="project" value="UniProtKB-SubCell"/>
</dbReference>
<evidence type="ECO:0000256" key="5">
    <source>
        <dbReference type="ARBA" id="ARBA00022729"/>
    </source>
</evidence>
<keyword evidence="4" id="KW-0812">Transmembrane</keyword>
<accession>A0A3E2BJR9</accession>
<keyword evidence="7" id="KW-0998">Cell outer membrane</keyword>
<dbReference type="Pfam" id="PF03349">
    <property type="entry name" value="Toluene_X"/>
    <property type="match status" value="1"/>
</dbReference>
<comment type="caution">
    <text evidence="8">The sequence shown here is derived from an EMBL/GenBank/DDBJ whole genome shotgun (WGS) entry which is preliminary data.</text>
</comment>
<keyword evidence="6" id="KW-0472">Membrane</keyword>
<comment type="subcellular location">
    <subcellularLocation>
        <location evidence="1">Cell outer membrane</location>
        <topology evidence="1">Multi-pass membrane protein</topology>
    </subcellularLocation>
</comment>
<organism evidence="8 9">
    <name type="scientific">Candidatus Saccharicenans subterraneus</name>
    <dbReference type="NCBI Taxonomy" id="2508984"/>
    <lineage>
        <taxon>Bacteria</taxon>
        <taxon>Candidatus Aminicenantota</taxon>
        <taxon>Candidatus Aminicenantia</taxon>
        <taxon>Candidatus Aminicenantales</taxon>
        <taxon>Candidatus Saccharicenantaceae</taxon>
        <taxon>Candidatus Saccharicenans</taxon>
    </lineage>
</organism>
<dbReference type="EMBL" id="QUAH01000016">
    <property type="protein sequence ID" value="RFT14902.1"/>
    <property type="molecule type" value="Genomic_DNA"/>
</dbReference>
<gene>
    <name evidence="8" type="ORF">OP8BY_1412</name>
</gene>
<evidence type="ECO:0000256" key="3">
    <source>
        <dbReference type="ARBA" id="ARBA00022452"/>
    </source>
</evidence>
<proteinExistence type="inferred from homology"/>
<protein>
    <submittedName>
        <fullName evidence="8">Long chain fatty acid transport protein</fullName>
    </submittedName>
</protein>
<dbReference type="PANTHER" id="PTHR35093:SF8">
    <property type="entry name" value="OUTER MEMBRANE PROTEIN NMB0088-RELATED"/>
    <property type="match status" value="1"/>
</dbReference>
<name>A0A3E2BJR9_9BACT</name>
<evidence type="ECO:0000256" key="7">
    <source>
        <dbReference type="ARBA" id="ARBA00023237"/>
    </source>
</evidence>